<evidence type="ECO:0000259" key="6">
    <source>
        <dbReference type="Pfam" id="PF00171"/>
    </source>
</evidence>
<dbReference type="PANTHER" id="PTHR11699">
    <property type="entry name" value="ALDEHYDE DEHYDROGENASE-RELATED"/>
    <property type="match status" value="1"/>
</dbReference>
<proteinExistence type="inferred from homology"/>
<keyword evidence="2 5" id="KW-0560">Oxidoreductase</keyword>
<protein>
    <submittedName>
        <fullName evidence="7">Aldehyde dehydrogenase (Acceptor)</fullName>
    </submittedName>
</protein>
<organism evidence="7 8">
    <name type="scientific">Natribacillus halophilus</name>
    <dbReference type="NCBI Taxonomy" id="549003"/>
    <lineage>
        <taxon>Bacteria</taxon>
        <taxon>Bacillati</taxon>
        <taxon>Bacillota</taxon>
        <taxon>Bacilli</taxon>
        <taxon>Bacillales</taxon>
        <taxon>Bacillaceae</taxon>
        <taxon>Natribacillus</taxon>
    </lineage>
</organism>
<dbReference type="OrthoDB" id="9762913at2"/>
<evidence type="ECO:0000256" key="3">
    <source>
        <dbReference type="ARBA" id="ARBA00023027"/>
    </source>
</evidence>
<keyword evidence="8" id="KW-1185">Reference proteome</keyword>
<gene>
    <name evidence="7" type="ORF">SAMN04488123_101439</name>
</gene>
<dbReference type="InterPro" id="IPR015590">
    <property type="entry name" value="Aldehyde_DH_dom"/>
</dbReference>
<name>A0A1G8JX02_9BACI</name>
<dbReference type="InterPro" id="IPR029510">
    <property type="entry name" value="Ald_DH_CS_GLU"/>
</dbReference>
<dbReference type="Gene3D" id="3.40.309.10">
    <property type="entry name" value="Aldehyde Dehydrogenase, Chain A, domain 2"/>
    <property type="match status" value="1"/>
</dbReference>
<evidence type="ECO:0000313" key="8">
    <source>
        <dbReference type="Proteomes" id="UP000198853"/>
    </source>
</evidence>
<dbReference type="GO" id="GO:0016620">
    <property type="term" value="F:oxidoreductase activity, acting on the aldehyde or oxo group of donors, NAD or NADP as acceptor"/>
    <property type="evidence" value="ECO:0007669"/>
    <property type="project" value="InterPro"/>
</dbReference>
<feature type="domain" description="Aldehyde dehydrogenase" evidence="6">
    <location>
        <begin position="29"/>
        <end position="490"/>
    </location>
</feature>
<dbReference type="FunFam" id="3.40.309.10:FF:000001">
    <property type="entry name" value="Mitochondrial aldehyde dehydrogenase 2"/>
    <property type="match status" value="1"/>
</dbReference>
<dbReference type="EMBL" id="FNEN01000001">
    <property type="protein sequence ID" value="SDI35724.1"/>
    <property type="molecule type" value="Genomic_DNA"/>
</dbReference>
<evidence type="ECO:0000256" key="5">
    <source>
        <dbReference type="RuleBase" id="RU003345"/>
    </source>
</evidence>
<dbReference type="FunFam" id="3.40.605.10:FF:000026">
    <property type="entry name" value="Aldehyde dehydrogenase, putative"/>
    <property type="match status" value="1"/>
</dbReference>
<dbReference type="FunFam" id="3.40.605.10:FF:000011">
    <property type="entry name" value="ALD5p Mitochondrial aldehyde dehydrogenase"/>
    <property type="match status" value="1"/>
</dbReference>
<comment type="similarity">
    <text evidence="1 5">Belongs to the aldehyde dehydrogenase family.</text>
</comment>
<dbReference type="Pfam" id="PF00171">
    <property type="entry name" value="Aldedh"/>
    <property type="match status" value="1"/>
</dbReference>
<dbReference type="Gene3D" id="3.40.605.10">
    <property type="entry name" value="Aldehyde Dehydrogenase, Chain A, domain 1"/>
    <property type="match status" value="1"/>
</dbReference>
<evidence type="ECO:0000256" key="4">
    <source>
        <dbReference type="PROSITE-ProRule" id="PRU10007"/>
    </source>
</evidence>
<dbReference type="AlphaFoldDB" id="A0A1G8JX02"/>
<dbReference type="PROSITE" id="PS00687">
    <property type="entry name" value="ALDEHYDE_DEHYDR_GLU"/>
    <property type="match status" value="1"/>
</dbReference>
<sequence length="495" mass="53615">MSAVETPELLPEVQSFLKETRKMLIDGRWVKSRAGETFETLNPANGEVLAHLWEAGEADIDDAVTAAKKAFEDGNPWKKMSAADRAHIIYKIANLIEENTEVLAQLDTLDNGKPIGDMRGNDIPNAIGQFRYFSGWATKNSGQNIPVSDSLLTYTRHEPVGVVGQIIPWNFPLMMAAWKIAPALATGCTVVLKPAEQTPLSALYLGKLIQEAGVPDGVVNIVSGFGKKAGEALVQHPDVDKIAFTGSVPVGKHIMRQATDTLKRVTLELGGKSPNIVLPDADLSKATPGVFGGIMANQGEVCCAGSRVFIPKQSFDNVVSDLSDYAGNVKLGNGLNADTEMGPLVSKQQQDRVRSYIETGESEGAKKTSGAPYDGNGFFVEPTVFTDVSDEMTIAREEIFGPVVVAMPYDDIDELINRANNSEFGLAAGVWTENLKNAHYIANRLKTGTVWVNCYNNTDPAMPFGGYKQSGFGREMGSYALDNYTEVKSVWVNLD</sequence>
<evidence type="ECO:0000256" key="2">
    <source>
        <dbReference type="ARBA" id="ARBA00023002"/>
    </source>
</evidence>
<reference evidence="7 8" key="1">
    <citation type="submission" date="2016-10" db="EMBL/GenBank/DDBJ databases">
        <authorList>
            <person name="de Groot N.N."/>
        </authorList>
    </citation>
    <scope>NUCLEOTIDE SEQUENCE [LARGE SCALE GENOMIC DNA]</scope>
    <source>
        <strain evidence="7 8">DSM 21771</strain>
    </source>
</reference>
<dbReference type="InterPro" id="IPR016162">
    <property type="entry name" value="Ald_DH_N"/>
</dbReference>
<feature type="active site" evidence="4">
    <location>
        <position position="268"/>
    </location>
</feature>
<keyword evidence="3" id="KW-0520">NAD</keyword>
<dbReference type="Proteomes" id="UP000198853">
    <property type="component" value="Unassembled WGS sequence"/>
</dbReference>
<dbReference type="InterPro" id="IPR016161">
    <property type="entry name" value="Ald_DH/histidinol_DH"/>
</dbReference>
<accession>A0A1G8JX02</accession>
<dbReference type="GO" id="GO:0019752">
    <property type="term" value="P:carboxylic acid metabolic process"/>
    <property type="evidence" value="ECO:0007669"/>
    <property type="project" value="UniProtKB-ARBA"/>
</dbReference>
<dbReference type="SUPFAM" id="SSF53720">
    <property type="entry name" value="ALDH-like"/>
    <property type="match status" value="1"/>
</dbReference>
<evidence type="ECO:0000256" key="1">
    <source>
        <dbReference type="ARBA" id="ARBA00009986"/>
    </source>
</evidence>
<evidence type="ECO:0000313" key="7">
    <source>
        <dbReference type="EMBL" id="SDI35724.1"/>
    </source>
</evidence>
<dbReference type="InterPro" id="IPR016163">
    <property type="entry name" value="Ald_DH_C"/>
</dbReference>
<dbReference type="RefSeq" id="WP_090395893.1">
    <property type="nucleotide sequence ID" value="NZ_FNEN01000001.1"/>
</dbReference>